<proteinExistence type="predicted"/>
<dbReference type="Proteomes" id="UP000887565">
    <property type="component" value="Unplaced"/>
</dbReference>
<protein>
    <submittedName>
        <fullName evidence="2">Transposase</fullName>
    </submittedName>
</protein>
<accession>A0A915HFB6</accession>
<evidence type="ECO:0000313" key="2">
    <source>
        <dbReference type="WBParaSite" id="nRc.2.0.1.t00747-RA"/>
    </source>
</evidence>
<reference evidence="2" key="1">
    <citation type="submission" date="2022-11" db="UniProtKB">
        <authorList>
            <consortium name="WormBaseParasite"/>
        </authorList>
    </citation>
    <scope>IDENTIFICATION</scope>
</reference>
<organism evidence="1 2">
    <name type="scientific">Romanomermis culicivorax</name>
    <name type="common">Nematode worm</name>
    <dbReference type="NCBI Taxonomy" id="13658"/>
    <lineage>
        <taxon>Eukaryota</taxon>
        <taxon>Metazoa</taxon>
        <taxon>Ecdysozoa</taxon>
        <taxon>Nematoda</taxon>
        <taxon>Enoplea</taxon>
        <taxon>Dorylaimia</taxon>
        <taxon>Mermithida</taxon>
        <taxon>Mermithoidea</taxon>
        <taxon>Mermithidae</taxon>
        <taxon>Romanomermis</taxon>
    </lineage>
</organism>
<name>A0A915HFB6_ROMCU</name>
<sequence>MKRRNDYIVKIRQYPSENRKIFHQDETWLNASHIPAKAWVDTNVEENPYDALNPNFKITLGYIDP</sequence>
<dbReference type="WBParaSite" id="nRc.2.0.1.t00747-RA">
    <property type="protein sequence ID" value="nRc.2.0.1.t00747-RA"/>
    <property type="gene ID" value="nRc.2.0.1.g00747"/>
</dbReference>
<dbReference type="AlphaFoldDB" id="A0A915HFB6"/>
<evidence type="ECO:0000313" key="1">
    <source>
        <dbReference type="Proteomes" id="UP000887565"/>
    </source>
</evidence>
<keyword evidence="1" id="KW-1185">Reference proteome</keyword>